<protein>
    <submittedName>
        <fullName evidence="1">Uncharacterized protein</fullName>
    </submittedName>
</protein>
<keyword evidence="2" id="KW-1185">Reference proteome</keyword>
<proteinExistence type="predicted"/>
<reference evidence="1" key="2">
    <citation type="submission" date="2023-05" db="EMBL/GenBank/DDBJ databases">
        <authorList>
            <person name="Fouks B."/>
        </authorList>
    </citation>
    <scope>NUCLEOTIDE SEQUENCE</scope>
    <source>
        <strain evidence="1">Stay&amp;Tobe</strain>
        <tissue evidence="1">Testes</tissue>
    </source>
</reference>
<accession>A0AAD8ETE1</accession>
<evidence type="ECO:0000313" key="1">
    <source>
        <dbReference type="EMBL" id="KAJ9601002.1"/>
    </source>
</evidence>
<name>A0AAD8ETE1_DIPPU</name>
<dbReference type="EMBL" id="JASPKZ010000038">
    <property type="protein sequence ID" value="KAJ9601002.1"/>
    <property type="molecule type" value="Genomic_DNA"/>
</dbReference>
<reference evidence="1" key="1">
    <citation type="journal article" date="2023" name="IScience">
        <title>Live-bearing cockroach genome reveals convergent evolutionary mechanisms linked to viviparity in insects and beyond.</title>
        <authorList>
            <person name="Fouks B."/>
            <person name="Harrison M.C."/>
            <person name="Mikhailova A.A."/>
            <person name="Marchal E."/>
            <person name="English S."/>
            <person name="Carruthers M."/>
            <person name="Jennings E.C."/>
            <person name="Chiamaka E.L."/>
            <person name="Frigard R.A."/>
            <person name="Pippel M."/>
            <person name="Attardo G.M."/>
            <person name="Benoit J.B."/>
            <person name="Bornberg-Bauer E."/>
            <person name="Tobe S.S."/>
        </authorList>
    </citation>
    <scope>NUCLEOTIDE SEQUENCE</scope>
    <source>
        <strain evidence="1">Stay&amp;Tobe</strain>
    </source>
</reference>
<gene>
    <name evidence="1" type="ORF">L9F63_000840</name>
</gene>
<feature type="non-terminal residue" evidence="1">
    <location>
        <position position="1"/>
    </location>
</feature>
<evidence type="ECO:0000313" key="2">
    <source>
        <dbReference type="Proteomes" id="UP001233999"/>
    </source>
</evidence>
<feature type="non-terminal residue" evidence="1">
    <location>
        <position position="92"/>
    </location>
</feature>
<dbReference type="AlphaFoldDB" id="A0AAD8ETE1"/>
<comment type="caution">
    <text evidence="1">The sequence shown here is derived from an EMBL/GenBank/DDBJ whole genome shotgun (WGS) entry which is preliminary data.</text>
</comment>
<dbReference type="Proteomes" id="UP001233999">
    <property type="component" value="Unassembled WGS sequence"/>
</dbReference>
<organism evidence="1 2">
    <name type="scientific">Diploptera punctata</name>
    <name type="common">Pacific beetle cockroach</name>
    <dbReference type="NCBI Taxonomy" id="6984"/>
    <lineage>
        <taxon>Eukaryota</taxon>
        <taxon>Metazoa</taxon>
        <taxon>Ecdysozoa</taxon>
        <taxon>Arthropoda</taxon>
        <taxon>Hexapoda</taxon>
        <taxon>Insecta</taxon>
        <taxon>Pterygota</taxon>
        <taxon>Neoptera</taxon>
        <taxon>Polyneoptera</taxon>
        <taxon>Dictyoptera</taxon>
        <taxon>Blattodea</taxon>
        <taxon>Blaberoidea</taxon>
        <taxon>Blaberidae</taxon>
        <taxon>Diplopterinae</taxon>
        <taxon>Diploptera</taxon>
    </lineage>
</organism>
<sequence>YNGAKIIAEHCILFFPLNVMRVCPTTSGLCELIASGTFCQKIRKLFFQMFYSFILERPALGLKNINFGEICWFGHVACTMIFPFFLLTPNND</sequence>